<comment type="caution">
    <text evidence="1">The sequence shown here is derived from an EMBL/GenBank/DDBJ whole genome shotgun (WGS) entry which is preliminary data.</text>
</comment>
<name>A0AAV4JX66_9GAST</name>
<organism evidence="1 2">
    <name type="scientific">Elysia marginata</name>
    <dbReference type="NCBI Taxonomy" id="1093978"/>
    <lineage>
        <taxon>Eukaryota</taxon>
        <taxon>Metazoa</taxon>
        <taxon>Spiralia</taxon>
        <taxon>Lophotrochozoa</taxon>
        <taxon>Mollusca</taxon>
        <taxon>Gastropoda</taxon>
        <taxon>Heterobranchia</taxon>
        <taxon>Euthyneura</taxon>
        <taxon>Panpulmonata</taxon>
        <taxon>Sacoglossa</taxon>
        <taxon>Placobranchoidea</taxon>
        <taxon>Plakobranchidae</taxon>
        <taxon>Elysia</taxon>
    </lineage>
</organism>
<proteinExistence type="predicted"/>
<reference evidence="1 2" key="1">
    <citation type="journal article" date="2021" name="Elife">
        <title>Chloroplast acquisition without the gene transfer in kleptoplastic sea slugs, Plakobranchus ocellatus.</title>
        <authorList>
            <person name="Maeda T."/>
            <person name="Takahashi S."/>
            <person name="Yoshida T."/>
            <person name="Shimamura S."/>
            <person name="Takaki Y."/>
            <person name="Nagai Y."/>
            <person name="Toyoda A."/>
            <person name="Suzuki Y."/>
            <person name="Arimoto A."/>
            <person name="Ishii H."/>
            <person name="Satoh N."/>
            <person name="Nishiyama T."/>
            <person name="Hasebe M."/>
            <person name="Maruyama T."/>
            <person name="Minagawa J."/>
            <person name="Obokata J."/>
            <person name="Shigenobu S."/>
        </authorList>
    </citation>
    <scope>NUCLEOTIDE SEQUENCE [LARGE SCALE GENOMIC DNA]</scope>
</reference>
<protein>
    <submittedName>
        <fullName evidence="1">Alpha amylase, catalytic subdomain protein</fullName>
    </submittedName>
</protein>
<evidence type="ECO:0000313" key="2">
    <source>
        <dbReference type="Proteomes" id="UP000762676"/>
    </source>
</evidence>
<gene>
    <name evidence="1" type="ORF">ElyMa_005203500</name>
</gene>
<dbReference type="AlphaFoldDB" id="A0AAV4JX66"/>
<evidence type="ECO:0000313" key="1">
    <source>
        <dbReference type="EMBL" id="GFS26122.1"/>
    </source>
</evidence>
<accession>A0AAV4JX66</accession>
<dbReference type="Proteomes" id="UP000762676">
    <property type="component" value="Unassembled WGS sequence"/>
</dbReference>
<keyword evidence="2" id="KW-1185">Reference proteome</keyword>
<sequence>MLCANAIAQQDEWYASRPDGHAPIEIMGDHYHEKGELMCSYRYMLMKMDGVRRDSHKINKEEVLKKYQMSPNAMTMDMHMFGVMYALSDRVTLMAMGSYKILLMKSIWMQHNTTKNPVSHKFDSKGNNITKSKNKGAPINSGFSDTKVGTLIKIFNKTSQSLHLNTMLIIPTGSIEEKGTTMSVDLRSAYPMQLGAGSWGTMLGFTYLVQGEALSGGVQPIITNYFGDNPEGYKIGNKINLSSWMAFKASDWVSVSAVLQYQLQSKTEGSDPIIKEQNNKMFEKAGKRHMMPGFESTFLGGSILNTGLGVNLYVPKGILKGIRLGVQYSLPIHQDVNGIQMSIQNNFTLGLQYSLKVNHRLGKPKP</sequence>
<dbReference type="EMBL" id="BMAT01010395">
    <property type="protein sequence ID" value="GFS26122.1"/>
    <property type="molecule type" value="Genomic_DNA"/>
</dbReference>